<sequence>MSKRSASDWLSDIVSWGERLEGHLKGVDRDGFFLSTVLQDAASKCAEAIGEAAGKLDDIAPALNDVFPDLNLKLARRSRDRLSHGYYQR</sequence>
<proteinExistence type="predicted"/>
<name>A0A1M6TU90_9BRAD</name>
<accession>A0A1M6TU90</accession>
<dbReference type="RefSeq" id="WP_079540122.1">
    <property type="nucleotide sequence ID" value="NZ_LT670844.1"/>
</dbReference>
<dbReference type="Proteomes" id="UP000189935">
    <property type="component" value="Chromosome I"/>
</dbReference>
<evidence type="ECO:0000313" key="1">
    <source>
        <dbReference type="EMBL" id="SHK60473.1"/>
    </source>
</evidence>
<protein>
    <submittedName>
        <fullName evidence="1">Uncharacterized conserved protein, contains HEPN domain</fullName>
    </submittedName>
</protein>
<dbReference type="AlphaFoldDB" id="A0A1M6TU90"/>
<dbReference type="OrthoDB" id="4829434at2"/>
<dbReference type="EMBL" id="LT670844">
    <property type="protein sequence ID" value="SHK60473.1"/>
    <property type="molecule type" value="Genomic_DNA"/>
</dbReference>
<gene>
    <name evidence="1" type="ORF">SAMN05444159_3698</name>
</gene>
<reference evidence="1 2" key="1">
    <citation type="submission" date="2016-11" db="EMBL/GenBank/DDBJ databases">
        <authorList>
            <person name="Jaros S."/>
            <person name="Januszkiewicz K."/>
            <person name="Wedrychowicz H."/>
        </authorList>
    </citation>
    <scope>NUCLEOTIDE SEQUENCE [LARGE SCALE GENOMIC DNA]</scope>
    <source>
        <strain evidence="1 2">GAS499</strain>
    </source>
</reference>
<evidence type="ECO:0000313" key="2">
    <source>
        <dbReference type="Proteomes" id="UP000189935"/>
    </source>
</evidence>
<organism evidence="1 2">
    <name type="scientific">Bradyrhizobium lablabi</name>
    <dbReference type="NCBI Taxonomy" id="722472"/>
    <lineage>
        <taxon>Bacteria</taxon>
        <taxon>Pseudomonadati</taxon>
        <taxon>Pseudomonadota</taxon>
        <taxon>Alphaproteobacteria</taxon>
        <taxon>Hyphomicrobiales</taxon>
        <taxon>Nitrobacteraceae</taxon>
        <taxon>Bradyrhizobium</taxon>
    </lineage>
</organism>